<dbReference type="RefSeq" id="WP_255889779.1">
    <property type="nucleotide sequence ID" value="NZ_JAFMZM010000002.1"/>
</dbReference>
<proteinExistence type="predicted"/>
<gene>
    <name evidence="1" type="ORF">ACFQO6_05225</name>
</gene>
<dbReference type="Pfam" id="PF04229">
    <property type="entry name" value="GrpB"/>
    <property type="match status" value="1"/>
</dbReference>
<accession>A0ABW2MZL3</accession>
<reference evidence="2" key="1">
    <citation type="journal article" date="2019" name="Int. J. Syst. Evol. Microbiol.">
        <title>The Global Catalogue of Microorganisms (GCM) 10K type strain sequencing project: providing services to taxonomists for standard genome sequencing and annotation.</title>
        <authorList>
            <consortium name="The Broad Institute Genomics Platform"/>
            <consortium name="The Broad Institute Genome Sequencing Center for Infectious Disease"/>
            <person name="Wu L."/>
            <person name="Ma J."/>
        </authorList>
    </citation>
    <scope>NUCLEOTIDE SEQUENCE [LARGE SCALE GENOMIC DNA]</scope>
    <source>
        <strain evidence="2">FCH27</strain>
    </source>
</reference>
<dbReference type="EMBL" id="JBHTCH010000004">
    <property type="protein sequence ID" value="MFC7359664.1"/>
    <property type="molecule type" value="Genomic_DNA"/>
</dbReference>
<name>A0ABW2MZL3_9ACTN</name>
<organism evidence="1 2">
    <name type="scientific">Nocardioides astragali</name>
    <dbReference type="NCBI Taxonomy" id="1776736"/>
    <lineage>
        <taxon>Bacteria</taxon>
        <taxon>Bacillati</taxon>
        <taxon>Actinomycetota</taxon>
        <taxon>Actinomycetes</taxon>
        <taxon>Propionibacteriales</taxon>
        <taxon>Nocardioidaceae</taxon>
        <taxon>Nocardioides</taxon>
    </lineage>
</organism>
<sequence>MSPIEVVPWSPRWPEQFEEVATVLRAALTEVPSATVEHVGSTSVPGLSAKPILDIDVVVESSDVSAAVSALESVGYVHRGDLGVTGREAFHAPGPPRRNVYVCTAGTVNVRNHLAVRDVLRARDALRDAYSDVKTTLAGDPRMDIDTYIAGKSAVVQRVLEASGEFSEHELEAIRRLNEGTTEPVGPTSRQITES</sequence>
<dbReference type="Proteomes" id="UP001596524">
    <property type="component" value="Unassembled WGS sequence"/>
</dbReference>
<dbReference type="InterPro" id="IPR007344">
    <property type="entry name" value="GrpB/CoaE"/>
</dbReference>
<keyword evidence="2" id="KW-1185">Reference proteome</keyword>
<dbReference type="SUPFAM" id="SSF81301">
    <property type="entry name" value="Nucleotidyltransferase"/>
    <property type="match status" value="1"/>
</dbReference>
<evidence type="ECO:0000313" key="1">
    <source>
        <dbReference type="EMBL" id="MFC7359664.1"/>
    </source>
</evidence>
<dbReference type="InterPro" id="IPR043519">
    <property type="entry name" value="NT_sf"/>
</dbReference>
<dbReference type="PANTHER" id="PTHR34822">
    <property type="entry name" value="GRPB DOMAIN PROTEIN (AFU_ORTHOLOGUE AFUA_1G01530)"/>
    <property type="match status" value="1"/>
</dbReference>
<dbReference type="Gene3D" id="3.30.460.10">
    <property type="entry name" value="Beta Polymerase, domain 2"/>
    <property type="match status" value="1"/>
</dbReference>
<evidence type="ECO:0000313" key="2">
    <source>
        <dbReference type="Proteomes" id="UP001596524"/>
    </source>
</evidence>
<protein>
    <submittedName>
        <fullName evidence="1">GrpB family protein</fullName>
    </submittedName>
</protein>
<comment type="caution">
    <text evidence="1">The sequence shown here is derived from an EMBL/GenBank/DDBJ whole genome shotgun (WGS) entry which is preliminary data.</text>
</comment>
<dbReference type="PANTHER" id="PTHR34822:SF1">
    <property type="entry name" value="GRPB FAMILY PROTEIN"/>
    <property type="match status" value="1"/>
</dbReference>